<dbReference type="InterPro" id="IPR000595">
    <property type="entry name" value="cNMP-bd_dom"/>
</dbReference>
<dbReference type="SUPFAM" id="SSF51206">
    <property type="entry name" value="cAMP-binding domain-like"/>
    <property type="match status" value="1"/>
</dbReference>
<dbReference type="InterPro" id="IPR018490">
    <property type="entry name" value="cNMP-bd_dom_sf"/>
</dbReference>
<evidence type="ECO:0000259" key="1">
    <source>
        <dbReference type="Pfam" id="PF00027"/>
    </source>
</evidence>
<dbReference type="OrthoDB" id="680421at2"/>
<dbReference type="Gene3D" id="2.60.120.10">
    <property type="entry name" value="Jelly Rolls"/>
    <property type="match status" value="1"/>
</dbReference>
<reference evidence="2 3" key="1">
    <citation type="submission" date="2019-02" db="EMBL/GenBank/DDBJ databases">
        <title>Genomic Encyclopedia of Type Strains, Phase IV (KMG-IV): sequencing the most valuable type-strain genomes for metagenomic binning, comparative biology and taxonomic classification.</title>
        <authorList>
            <person name="Goeker M."/>
        </authorList>
    </citation>
    <scope>NUCLEOTIDE SEQUENCE [LARGE SCALE GENOMIC DNA]</scope>
    <source>
        <strain evidence="2 3">DSM 18116</strain>
    </source>
</reference>
<evidence type="ECO:0000313" key="3">
    <source>
        <dbReference type="Proteomes" id="UP000293874"/>
    </source>
</evidence>
<dbReference type="RefSeq" id="WP_130542141.1">
    <property type="nucleotide sequence ID" value="NZ_CP042431.1"/>
</dbReference>
<accession>A0A4Q7MWV4</accession>
<dbReference type="CDD" id="cd00038">
    <property type="entry name" value="CAP_ED"/>
    <property type="match status" value="1"/>
</dbReference>
<proteinExistence type="predicted"/>
<dbReference type="InterPro" id="IPR014710">
    <property type="entry name" value="RmlC-like_jellyroll"/>
</dbReference>
<evidence type="ECO:0000313" key="2">
    <source>
        <dbReference type="EMBL" id="RZS71663.1"/>
    </source>
</evidence>
<dbReference type="Pfam" id="PF00027">
    <property type="entry name" value="cNMP_binding"/>
    <property type="match status" value="1"/>
</dbReference>
<dbReference type="Proteomes" id="UP000293874">
    <property type="component" value="Unassembled WGS sequence"/>
</dbReference>
<sequence length="215" mass="24826">MVSVPKPAVKNKKADPLTVDIAINYLSVFHPVNKSCSDYLKKKAFEVKLKKHELLHKSGEICPYVYFVIKGILRGYIIDNKKNITTWITSENQLVSSIRGFLLQQPTAENIEALEDCHLLALLHSDLENAYEQFVEFNIVGRKINEFYYTFAEDRAFICRLSNATDRYNYFMQNHSHLVNRISLSYIASYLGISIETLSRIRSRQSKKKQSLPAQ</sequence>
<feature type="domain" description="Cyclic nucleotide-binding" evidence="1">
    <location>
        <begin position="47"/>
        <end position="133"/>
    </location>
</feature>
<name>A0A4Q7MWV4_9BACT</name>
<dbReference type="EMBL" id="SGXA01000002">
    <property type="protein sequence ID" value="RZS71663.1"/>
    <property type="molecule type" value="Genomic_DNA"/>
</dbReference>
<protein>
    <submittedName>
        <fullName evidence="2">CRP-like cAMP-binding protein</fullName>
    </submittedName>
</protein>
<gene>
    <name evidence="2" type="ORF">EV199_3571</name>
</gene>
<dbReference type="AlphaFoldDB" id="A0A4Q7MWV4"/>
<comment type="caution">
    <text evidence="2">The sequence shown here is derived from an EMBL/GenBank/DDBJ whole genome shotgun (WGS) entry which is preliminary data.</text>
</comment>
<organism evidence="2 3">
    <name type="scientific">Pseudobacter ginsenosidimutans</name>
    <dbReference type="NCBI Taxonomy" id="661488"/>
    <lineage>
        <taxon>Bacteria</taxon>
        <taxon>Pseudomonadati</taxon>
        <taxon>Bacteroidota</taxon>
        <taxon>Chitinophagia</taxon>
        <taxon>Chitinophagales</taxon>
        <taxon>Chitinophagaceae</taxon>
        <taxon>Pseudobacter</taxon>
    </lineage>
</organism>
<keyword evidence="3" id="KW-1185">Reference proteome</keyword>